<dbReference type="Gramene" id="TraesNOR4A03G02195580.1">
    <property type="protein sequence ID" value="TraesNOR4A03G02195580.1"/>
    <property type="gene ID" value="TraesNOR4A03G02195580"/>
</dbReference>
<dbReference type="Gramene" id="TraesPARA_EIv1.0_1217980.1">
    <property type="protein sequence ID" value="TraesPARA_EIv1.0_1217980.1.CDS"/>
    <property type="gene ID" value="TraesPARA_EIv1.0_1217980"/>
</dbReference>
<sequence length="83" mass="9353">MKQRRWWVALGPCWSMSPARSSSRVCPDGSGNPWRWVHAGRRGAAWEVDKTCQMELRSVAVVHLYSHTLYMTLVSTASCTLAS</sequence>
<dbReference type="Gramene" id="TraesROB_scaffold_020374_01G000100.1">
    <property type="protein sequence ID" value="TraesROB_scaffold_020374_01G000100.1"/>
    <property type="gene ID" value="TraesROB_scaffold_020374_01G000100"/>
</dbReference>
<dbReference type="AlphaFoldDB" id="A0A3B6I4G9"/>
<dbReference type="EnsemblPlants" id="TraesCS4A02G412600.1">
    <property type="protein sequence ID" value="TraesCS4A02G412600.1"/>
    <property type="gene ID" value="TraesCS4A02G412600"/>
</dbReference>
<dbReference type="Gramene" id="TraesARI4A03G02211630.1">
    <property type="protein sequence ID" value="TraesARI4A03G02211630.1"/>
    <property type="gene ID" value="TraesARI4A03G02211630"/>
</dbReference>
<name>A0A3B6I4G9_WHEAT</name>
<dbReference type="Gramene" id="TraesCS4A02G412600.1">
    <property type="protein sequence ID" value="TraesCS4A02G412600.1"/>
    <property type="gene ID" value="TraesCS4A02G412600"/>
</dbReference>
<proteinExistence type="predicted"/>
<dbReference type="Gramene" id="TraesJUL4A03G02193210.1">
    <property type="protein sequence ID" value="TraesJUL4A03G02193210.1"/>
    <property type="gene ID" value="TraesJUL4A03G02193210"/>
</dbReference>
<dbReference type="OMA" id="WVHAGRR"/>
<dbReference type="Gramene" id="TraesCS4A03G1020400.1">
    <property type="protein sequence ID" value="TraesCS4A03G1020400.1.CDS"/>
    <property type="gene ID" value="TraesCS4A03G1020400"/>
</dbReference>
<accession>A0A3B6I4G9</accession>
<reference evidence="1" key="2">
    <citation type="submission" date="2018-10" db="UniProtKB">
        <authorList>
            <consortium name="EnsemblPlants"/>
        </authorList>
    </citation>
    <scope>IDENTIFICATION</scope>
</reference>
<evidence type="ECO:0000313" key="2">
    <source>
        <dbReference type="Proteomes" id="UP000019116"/>
    </source>
</evidence>
<organism evidence="1">
    <name type="scientific">Triticum aestivum</name>
    <name type="common">Wheat</name>
    <dbReference type="NCBI Taxonomy" id="4565"/>
    <lineage>
        <taxon>Eukaryota</taxon>
        <taxon>Viridiplantae</taxon>
        <taxon>Streptophyta</taxon>
        <taxon>Embryophyta</taxon>
        <taxon>Tracheophyta</taxon>
        <taxon>Spermatophyta</taxon>
        <taxon>Magnoliopsida</taxon>
        <taxon>Liliopsida</taxon>
        <taxon>Poales</taxon>
        <taxon>Poaceae</taxon>
        <taxon>BOP clade</taxon>
        <taxon>Pooideae</taxon>
        <taxon>Triticodae</taxon>
        <taxon>Triticeae</taxon>
        <taxon>Triticinae</taxon>
        <taxon>Triticum</taxon>
    </lineage>
</organism>
<dbReference type="Gramene" id="TraesSYM4A03G02200880.1">
    <property type="protein sequence ID" value="TraesSYM4A03G02200880.1"/>
    <property type="gene ID" value="TraesSYM4A03G02200880"/>
</dbReference>
<protein>
    <submittedName>
        <fullName evidence="1">Uncharacterized protein</fullName>
    </submittedName>
</protein>
<evidence type="ECO:0000313" key="1">
    <source>
        <dbReference type="EnsemblPlants" id="TraesCS4A02G412600.1"/>
    </source>
</evidence>
<dbReference type="Gramene" id="TraesJAG4A03G02174600.1">
    <property type="protein sequence ID" value="TraesJAG4A03G02174600.1"/>
    <property type="gene ID" value="TraesJAG4A03G02174600"/>
</dbReference>
<dbReference type="Gramene" id="TraesCLE_scaffold_105974_01G000100.1">
    <property type="protein sequence ID" value="TraesCLE_scaffold_105974_01G000100.1"/>
    <property type="gene ID" value="TraesCLE_scaffold_105974_01G000100"/>
</dbReference>
<dbReference type="Gramene" id="TraesCAD_scaffold_047605_01G000100.1">
    <property type="protein sequence ID" value="TraesCAD_scaffold_047605_01G000100.1"/>
    <property type="gene ID" value="TraesCAD_scaffold_047605_01G000100"/>
</dbReference>
<dbReference type="Proteomes" id="UP000019116">
    <property type="component" value="Chromosome 4A"/>
</dbReference>
<dbReference type="Gramene" id="TraesWEE_scaffold_076120_01G000200.1">
    <property type="protein sequence ID" value="TraesWEE_scaffold_076120_01G000200.1"/>
    <property type="gene ID" value="TraesWEE_scaffold_076120_01G000200"/>
</dbReference>
<keyword evidence="2" id="KW-1185">Reference proteome</keyword>
<reference evidence="1" key="1">
    <citation type="submission" date="2018-08" db="EMBL/GenBank/DDBJ databases">
        <authorList>
            <person name="Rossello M."/>
        </authorList>
    </citation>
    <scope>NUCLEOTIDE SEQUENCE [LARGE SCALE GENOMIC DNA]</scope>
    <source>
        <strain evidence="1">cv. Chinese Spring</strain>
    </source>
</reference>